<evidence type="ECO:0000256" key="2">
    <source>
        <dbReference type="ARBA" id="ARBA00011881"/>
    </source>
</evidence>
<evidence type="ECO:0000256" key="5">
    <source>
        <dbReference type="ARBA" id="ARBA00049534"/>
    </source>
</evidence>
<dbReference type="InterPro" id="IPR012338">
    <property type="entry name" value="Beta-lactam/transpept-like"/>
</dbReference>
<dbReference type="GO" id="GO:0004359">
    <property type="term" value="F:glutaminase activity"/>
    <property type="evidence" value="ECO:0007669"/>
    <property type="project" value="UniProtKB-EC"/>
</dbReference>
<dbReference type="AlphaFoldDB" id="E0UDH2"/>
<proteinExistence type="inferred from homology"/>
<comment type="catalytic activity">
    <reaction evidence="5">
        <text>L-glutamine + H2O = L-glutamate + NH4(+)</text>
        <dbReference type="Rhea" id="RHEA:15889"/>
        <dbReference type="ChEBI" id="CHEBI:15377"/>
        <dbReference type="ChEBI" id="CHEBI:28938"/>
        <dbReference type="ChEBI" id="CHEBI:29985"/>
        <dbReference type="ChEBI" id="CHEBI:58359"/>
        <dbReference type="EC" id="3.5.1.2"/>
    </reaction>
</comment>
<dbReference type="STRING" id="497965.Cyan7822_2184"/>
<dbReference type="Proteomes" id="UP000008206">
    <property type="component" value="Chromosome"/>
</dbReference>
<dbReference type="OrthoDB" id="9788822at2"/>
<sequence length="303" mass="32913">MSISLVDLKQEQLLKWVTQALERSQKGKIPDYIPLLQKADPNGFAAYILTVHRAYSTGNLELTFPLMSVVKPFLLLYLLADLGSDAVFRRVGGQPSNYPFNSLEQLQIDRGFPRNPMINSGAITLASLLSGKDAAEACENLRLWLNKLGNCHLFLDELMLESVLSLPNVRNQALVQELAAKGSLDNPQLALNIYNYICCLAGNIVDLARLGLLLVSPPTALKVEHCQIVQEIMTISGLYESSGGFALKVGFPTKSGVSGVVLSLVPEQGVIACYSPPLDAQGNSVGGLFLIEQIAKALSINRF</sequence>
<organism evidence="6 7">
    <name type="scientific">Gloeothece verrucosa (strain PCC 7822)</name>
    <name type="common">Cyanothece sp. (strain PCC 7822)</name>
    <dbReference type="NCBI Taxonomy" id="497965"/>
    <lineage>
        <taxon>Bacteria</taxon>
        <taxon>Bacillati</taxon>
        <taxon>Cyanobacteriota</taxon>
        <taxon>Cyanophyceae</taxon>
        <taxon>Oscillatoriophycideae</taxon>
        <taxon>Chroococcales</taxon>
        <taxon>Aphanothecaceae</taxon>
        <taxon>Gloeothece</taxon>
        <taxon>Gloeothece verrucosa</taxon>
    </lineage>
</organism>
<comment type="similarity">
    <text evidence="1">Belongs to the glutaminase family.</text>
</comment>
<reference evidence="7" key="1">
    <citation type="journal article" date="2011" name="MBio">
        <title>Novel metabolic attributes of the genus Cyanothece, comprising a group of unicellular nitrogen-fixing Cyanobacteria.</title>
        <authorList>
            <person name="Bandyopadhyay A."/>
            <person name="Elvitigala T."/>
            <person name="Welsh E."/>
            <person name="Stockel J."/>
            <person name="Liberton M."/>
            <person name="Min H."/>
            <person name="Sherman L.A."/>
            <person name="Pakrasi H.B."/>
        </authorList>
    </citation>
    <scope>NUCLEOTIDE SEQUENCE [LARGE SCALE GENOMIC DNA]</scope>
    <source>
        <strain evidence="7">PCC 7822</strain>
    </source>
</reference>
<evidence type="ECO:0000313" key="7">
    <source>
        <dbReference type="Proteomes" id="UP000008206"/>
    </source>
</evidence>
<dbReference type="Pfam" id="PF04960">
    <property type="entry name" value="Glutaminase"/>
    <property type="match status" value="1"/>
</dbReference>
<dbReference type="eggNOG" id="COG2066">
    <property type="taxonomic scope" value="Bacteria"/>
</dbReference>
<dbReference type="PANTHER" id="PTHR12544:SF29">
    <property type="entry name" value="GLUTAMINASE"/>
    <property type="match status" value="1"/>
</dbReference>
<dbReference type="SUPFAM" id="SSF56601">
    <property type="entry name" value="beta-lactamase/transpeptidase-like"/>
    <property type="match status" value="1"/>
</dbReference>
<dbReference type="HOGENOM" id="CLU_027932_1_0_3"/>
<keyword evidence="4 6" id="KW-0378">Hydrolase</keyword>
<dbReference type="EMBL" id="CP002198">
    <property type="protein sequence ID" value="ADN14163.1"/>
    <property type="molecule type" value="Genomic_DNA"/>
</dbReference>
<evidence type="ECO:0000256" key="1">
    <source>
        <dbReference type="ARBA" id="ARBA00011076"/>
    </source>
</evidence>
<accession>E0UDH2</accession>
<dbReference type="RefSeq" id="WP_013322268.1">
    <property type="nucleotide sequence ID" value="NC_014501.1"/>
</dbReference>
<dbReference type="GO" id="GO:0006537">
    <property type="term" value="P:glutamate biosynthetic process"/>
    <property type="evidence" value="ECO:0007669"/>
    <property type="project" value="TreeGrafter"/>
</dbReference>
<dbReference type="KEGG" id="cyj:Cyan7822_2184"/>
<keyword evidence="7" id="KW-1185">Reference proteome</keyword>
<dbReference type="PANTHER" id="PTHR12544">
    <property type="entry name" value="GLUTAMINASE"/>
    <property type="match status" value="1"/>
</dbReference>
<dbReference type="GO" id="GO:0006543">
    <property type="term" value="P:L-glutamine catabolic process"/>
    <property type="evidence" value="ECO:0007669"/>
    <property type="project" value="TreeGrafter"/>
</dbReference>
<dbReference type="Gene3D" id="3.40.710.10">
    <property type="entry name" value="DD-peptidase/beta-lactamase superfamily"/>
    <property type="match status" value="1"/>
</dbReference>
<evidence type="ECO:0000313" key="6">
    <source>
        <dbReference type="EMBL" id="ADN14163.1"/>
    </source>
</evidence>
<protein>
    <recommendedName>
        <fullName evidence="3">glutaminase</fullName>
        <ecNumber evidence="3">3.5.1.2</ecNumber>
    </recommendedName>
</protein>
<gene>
    <name evidence="6" type="ordered locus">Cyan7822_2184</name>
</gene>
<dbReference type="EC" id="3.5.1.2" evidence="3"/>
<name>E0UDH2_GLOV7</name>
<comment type="subunit">
    <text evidence="2">Homotetramer.</text>
</comment>
<evidence type="ECO:0000256" key="4">
    <source>
        <dbReference type="ARBA" id="ARBA00022801"/>
    </source>
</evidence>
<evidence type="ECO:0000256" key="3">
    <source>
        <dbReference type="ARBA" id="ARBA00012918"/>
    </source>
</evidence>
<dbReference type="InterPro" id="IPR015868">
    <property type="entry name" value="Glutaminase"/>
</dbReference>